<dbReference type="PROSITE" id="PS51272">
    <property type="entry name" value="SLH"/>
    <property type="match status" value="3"/>
</dbReference>
<dbReference type="InterPro" id="IPR051465">
    <property type="entry name" value="Cell_Envelope_Struct_Comp"/>
</dbReference>
<keyword evidence="4" id="KW-1185">Reference proteome</keyword>
<sequence>MEGKFRWKRMLFYSFFIGFIIFFINVKIGFAATFRDVPDSHPSALEINFLVETGIIKGYPDQTFKPSNNVTNSQVALMIARSLKLDLNNRPNPGFKDLSKVDADTYKAIVAVVDEGIFPKGENFRPGEPITRGEMAQVLVNAFHLKGSSKQQFKDVPKNSKYYQAINTLAANNITTGYEDGTFKPNQPLTRAHFSTFLSRVLEPDFIPVSSGYGYNKDYQYIYELYEDYTSRDYFTYLSSDTSGDWWFVSDENNQGIKYVNHVDQKGFTFKGYLENGEVVTDFYIPYPVKLGASWSYAYKNGFRPVTYIVTSMTERMTTPAGTFSSLMEIVSSDGFQYYYSKEYGHICTKDLKTNSIVYQLIQLKKR</sequence>
<accession>A0A4P6UVB7</accession>
<reference evidence="3 4" key="1">
    <citation type="submission" date="2019-02" db="EMBL/GenBank/DDBJ databases">
        <title>Ureibacillus thermophilus.</title>
        <authorList>
            <person name="Sunny J.S."/>
            <person name="Natarajan A."/>
            <person name="Saleena L.M."/>
        </authorList>
    </citation>
    <scope>NUCLEOTIDE SEQUENCE [LARGE SCALE GENOMIC DNA]</scope>
    <source>
        <strain evidence="3 4">LM102</strain>
    </source>
</reference>
<organism evidence="3 4">
    <name type="scientific">Ureibacillus thermophilus</name>
    <dbReference type="NCBI Taxonomy" id="367743"/>
    <lineage>
        <taxon>Bacteria</taxon>
        <taxon>Bacillati</taxon>
        <taxon>Bacillota</taxon>
        <taxon>Bacilli</taxon>
        <taxon>Bacillales</taxon>
        <taxon>Caryophanaceae</taxon>
        <taxon>Ureibacillus</taxon>
    </lineage>
</organism>
<dbReference type="Pfam" id="PF00395">
    <property type="entry name" value="SLH"/>
    <property type="match status" value="3"/>
</dbReference>
<feature type="transmembrane region" description="Helical" evidence="1">
    <location>
        <begin position="12"/>
        <end position="34"/>
    </location>
</feature>
<dbReference type="PANTHER" id="PTHR43308:SF5">
    <property type="entry name" value="S-LAYER PROTEIN _ PEPTIDOGLYCAN ENDO-BETA-N-ACETYLGLUCOSAMINIDASE"/>
    <property type="match status" value="1"/>
</dbReference>
<dbReference type="AlphaFoldDB" id="A0A4P6UVB7"/>
<dbReference type="RefSeq" id="WP_208650176.1">
    <property type="nucleotide sequence ID" value="NZ_CP036528.1"/>
</dbReference>
<proteinExistence type="predicted"/>
<keyword evidence="1" id="KW-1133">Transmembrane helix</keyword>
<dbReference type="InterPro" id="IPR001119">
    <property type="entry name" value="SLH_dom"/>
</dbReference>
<evidence type="ECO:0000259" key="2">
    <source>
        <dbReference type="PROSITE" id="PS51272"/>
    </source>
</evidence>
<evidence type="ECO:0000256" key="1">
    <source>
        <dbReference type="SAM" id="Phobius"/>
    </source>
</evidence>
<dbReference type="KEGG" id="uth:DKZ56_11800"/>
<keyword evidence="1" id="KW-0812">Transmembrane</keyword>
<gene>
    <name evidence="3" type="ORF">DKZ56_11800</name>
</gene>
<feature type="domain" description="SLH" evidence="2">
    <location>
        <begin position="95"/>
        <end position="148"/>
    </location>
</feature>
<keyword evidence="1" id="KW-0472">Membrane</keyword>
<dbReference type="Proteomes" id="UP000291151">
    <property type="component" value="Chromosome"/>
</dbReference>
<evidence type="ECO:0000313" key="3">
    <source>
        <dbReference type="EMBL" id="QBK26485.1"/>
    </source>
</evidence>
<feature type="domain" description="SLH" evidence="2">
    <location>
        <begin position="149"/>
        <end position="212"/>
    </location>
</feature>
<dbReference type="PANTHER" id="PTHR43308">
    <property type="entry name" value="OUTER MEMBRANE PROTEIN ALPHA-RELATED"/>
    <property type="match status" value="1"/>
</dbReference>
<protein>
    <submittedName>
        <fullName evidence="3">S-layer homology domain-containing protein</fullName>
    </submittedName>
</protein>
<dbReference type="EMBL" id="CP036528">
    <property type="protein sequence ID" value="QBK26485.1"/>
    <property type="molecule type" value="Genomic_DNA"/>
</dbReference>
<evidence type="ECO:0000313" key="4">
    <source>
        <dbReference type="Proteomes" id="UP000291151"/>
    </source>
</evidence>
<name>A0A4P6UVB7_9BACL</name>
<feature type="domain" description="SLH" evidence="2">
    <location>
        <begin position="30"/>
        <end position="93"/>
    </location>
</feature>